<dbReference type="CDD" id="cd00789">
    <property type="entry name" value="KU_like"/>
    <property type="match status" value="1"/>
</dbReference>
<dbReference type="PANTHER" id="PTHR41251:SF1">
    <property type="entry name" value="NON-HOMOLOGOUS END JOINING PROTEIN KU"/>
    <property type="match status" value="1"/>
</dbReference>
<keyword evidence="2" id="KW-0233">DNA recombination</keyword>
<dbReference type="PIRSF" id="PIRSF006493">
    <property type="entry name" value="Prok_Ku"/>
    <property type="match status" value="1"/>
</dbReference>
<sequence length="271" mass="30539">MAPRANWKGTLTVAELSCPVALYTAVSQSDRISFHMLNRKTGNRLSREYIDSETEKPVEREDQVKGYETGQDDYIVLEPEEIAEAVPKSDKRLDVDAFIPCDQIDHRFFDKGYYLAPDGADALEAYALIREGMSSKNVAALAQTVLFRRLRTVLIRPHEKGLIATTLNFDYEVRPAEEIFDGIKKRKIGSEMLDLAKHIISTKAGKFNPGDFHDRYDAALAELVKAKQEGRKIRPPKQKKTADVVDLMEALRKSAGKTAPEKKTTPRRKAS</sequence>
<name>A0A8J3GI92_9HYPH</name>
<proteinExistence type="inferred from homology"/>
<evidence type="ECO:0000313" key="5">
    <source>
        <dbReference type="EMBL" id="GHC75575.1"/>
    </source>
</evidence>
<protein>
    <recommendedName>
        <fullName evidence="2">Non-homologous end joining protein Ku</fullName>
    </recommendedName>
</protein>
<reference evidence="5" key="2">
    <citation type="submission" date="2020-09" db="EMBL/GenBank/DDBJ databases">
        <authorList>
            <person name="Sun Q."/>
            <person name="Kim S."/>
        </authorList>
    </citation>
    <scope>NUCLEOTIDE SEQUENCE</scope>
    <source>
        <strain evidence="5">KCTC 42097</strain>
    </source>
</reference>
<gene>
    <name evidence="2 5" type="primary">ku</name>
    <name evidence="5" type="ORF">GCM10010136_25660</name>
</gene>
<dbReference type="Proteomes" id="UP000641137">
    <property type="component" value="Unassembled WGS sequence"/>
</dbReference>
<dbReference type="NCBIfam" id="TIGR02772">
    <property type="entry name" value="Ku_bact"/>
    <property type="match status" value="1"/>
</dbReference>
<dbReference type="Pfam" id="PF02735">
    <property type="entry name" value="Ku"/>
    <property type="match status" value="1"/>
</dbReference>
<dbReference type="SMART" id="SM00559">
    <property type="entry name" value="Ku78"/>
    <property type="match status" value="1"/>
</dbReference>
<keyword evidence="6" id="KW-1185">Reference proteome</keyword>
<feature type="domain" description="Ku" evidence="4">
    <location>
        <begin position="55"/>
        <end position="183"/>
    </location>
</feature>
<dbReference type="GO" id="GO:0003690">
    <property type="term" value="F:double-stranded DNA binding"/>
    <property type="evidence" value="ECO:0007669"/>
    <property type="project" value="UniProtKB-UniRule"/>
</dbReference>
<comment type="subunit">
    <text evidence="2">Homodimer. Interacts with LigD.</text>
</comment>
<dbReference type="AlphaFoldDB" id="A0A8J3GI92"/>
<dbReference type="RefSeq" id="WP_189490774.1">
    <property type="nucleotide sequence ID" value="NZ_BMZO01000008.1"/>
</dbReference>
<dbReference type="InterPro" id="IPR016194">
    <property type="entry name" value="SPOC-like_C_dom_sf"/>
</dbReference>
<dbReference type="HAMAP" id="MF_01875">
    <property type="entry name" value="Prokaryotic_Ku"/>
    <property type="match status" value="1"/>
</dbReference>
<dbReference type="InterPro" id="IPR009187">
    <property type="entry name" value="Prok_Ku"/>
</dbReference>
<dbReference type="EMBL" id="BMZO01000008">
    <property type="protein sequence ID" value="GHC75575.1"/>
    <property type="molecule type" value="Genomic_DNA"/>
</dbReference>
<keyword evidence="2" id="KW-0234">DNA repair</keyword>
<evidence type="ECO:0000313" key="6">
    <source>
        <dbReference type="Proteomes" id="UP000641137"/>
    </source>
</evidence>
<evidence type="ECO:0000259" key="4">
    <source>
        <dbReference type="SMART" id="SM00559"/>
    </source>
</evidence>
<comment type="similarity">
    <text evidence="2">Belongs to the prokaryotic Ku family.</text>
</comment>
<organism evidence="5 6">
    <name type="scientific">Limoniibacter endophyticus</name>
    <dbReference type="NCBI Taxonomy" id="1565040"/>
    <lineage>
        <taxon>Bacteria</taxon>
        <taxon>Pseudomonadati</taxon>
        <taxon>Pseudomonadota</taxon>
        <taxon>Alphaproteobacteria</taxon>
        <taxon>Hyphomicrobiales</taxon>
        <taxon>Bartonellaceae</taxon>
        <taxon>Limoniibacter</taxon>
    </lineage>
</organism>
<reference evidence="5" key="1">
    <citation type="journal article" date="2014" name="Int. J. Syst. Evol. Microbiol.">
        <title>Complete genome sequence of Corynebacterium casei LMG S-19264T (=DSM 44701T), isolated from a smear-ripened cheese.</title>
        <authorList>
            <consortium name="US DOE Joint Genome Institute (JGI-PGF)"/>
            <person name="Walter F."/>
            <person name="Albersmeier A."/>
            <person name="Kalinowski J."/>
            <person name="Ruckert C."/>
        </authorList>
    </citation>
    <scope>NUCLEOTIDE SEQUENCE</scope>
    <source>
        <strain evidence="5">KCTC 42097</strain>
    </source>
</reference>
<dbReference type="Gene3D" id="2.40.290.10">
    <property type="match status" value="1"/>
</dbReference>
<keyword evidence="1 2" id="KW-0238">DNA-binding</keyword>
<comment type="function">
    <text evidence="2">With LigD forms a non-homologous end joining (NHEJ) DNA repair enzyme, which repairs dsDNA breaks with reduced fidelity. Binds linear dsDNA with 5'- and 3'- overhangs but not closed circular dsDNA nor ssDNA. Recruits and stimulates the ligase activity of LigD.</text>
</comment>
<accession>A0A8J3GI92</accession>
<feature type="region of interest" description="Disordered" evidence="3">
    <location>
        <begin position="252"/>
        <end position="271"/>
    </location>
</feature>
<dbReference type="GO" id="GO:0006310">
    <property type="term" value="P:DNA recombination"/>
    <property type="evidence" value="ECO:0007669"/>
    <property type="project" value="UniProtKB-KW"/>
</dbReference>
<dbReference type="PANTHER" id="PTHR41251">
    <property type="entry name" value="NON-HOMOLOGOUS END JOINING PROTEIN KU"/>
    <property type="match status" value="1"/>
</dbReference>
<comment type="caution">
    <text evidence="5">The sequence shown here is derived from an EMBL/GenBank/DDBJ whole genome shotgun (WGS) entry which is preliminary data.</text>
</comment>
<dbReference type="InterPro" id="IPR006164">
    <property type="entry name" value="DNA_bd_Ku70/Ku80"/>
</dbReference>
<evidence type="ECO:0000256" key="1">
    <source>
        <dbReference type="ARBA" id="ARBA00023125"/>
    </source>
</evidence>
<dbReference type="SUPFAM" id="SSF100939">
    <property type="entry name" value="SPOC domain-like"/>
    <property type="match status" value="1"/>
</dbReference>
<evidence type="ECO:0000256" key="2">
    <source>
        <dbReference type="HAMAP-Rule" id="MF_01875"/>
    </source>
</evidence>
<keyword evidence="2" id="KW-0227">DNA damage</keyword>
<dbReference type="GO" id="GO:0006303">
    <property type="term" value="P:double-strand break repair via nonhomologous end joining"/>
    <property type="evidence" value="ECO:0007669"/>
    <property type="project" value="UniProtKB-UniRule"/>
</dbReference>
<evidence type="ECO:0000256" key="3">
    <source>
        <dbReference type="SAM" id="MobiDB-lite"/>
    </source>
</evidence>